<dbReference type="EMBL" id="SHKM01000003">
    <property type="protein sequence ID" value="RZT75635.1"/>
    <property type="molecule type" value="Genomic_DNA"/>
</dbReference>
<dbReference type="Pfam" id="PF03975">
    <property type="entry name" value="CheD"/>
    <property type="match status" value="1"/>
</dbReference>
<sequence>MSWRESRDDLAAAAGGAEYVEHLATNRYFDRSFERPAAKILPGEYFVARDDMLLVTVLGSCVAACIRDGDSGIGGMNHFMLPEAGGEGMVSTSARYGTYAMEVLINHLLKLGARRGRLEAKVFGGGAVLSSLASTQVGARNAEFVLNFLKTEKIPVVAKDLLDSYPRKVYYFPQTGKVLVKKLHRVHNDTLFTREKEYQSRLGQAKVEGDIELFT</sequence>
<comment type="function">
    <text evidence="3">Probably deamidates glutamine residues to glutamate on methyl-accepting chemotaxis receptors (MCPs), playing an important role in chemotaxis.</text>
</comment>
<organism evidence="4 5">
    <name type="scientific">Azospira oryzae</name>
    <dbReference type="NCBI Taxonomy" id="146939"/>
    <lineage>
        <taxon>Bacteria</taxon>
        <taxon>Pseudomonadati</taxon>
        <taxon>Pseudomonadota</taxon>
        <taxon>Betaproteobacteria</taxon>
        <taxon>Rhodocyclales</taxon>
        <taxon>Rhodocyclaceae</taxon>
        <taxon>Azospira</taxon>
    </lineage>
</organism>
<keyword evidence="5" id="KW-1185">Reference proteome</keyword>
<comment type="caution">
    <text evidence="4">The sequence shown here is derived from an EMBL/GenBank/DDBJ whole genome shotgun (WGS) entry which is preliminary data.</text>
</comment>
<dbReference type="NCBIfam" id="NF010013">
    <property type="entry name" value="PRK13487.1"/>
    <property type="match status" value="1"/>
</dbReference>
<keyword evidence="1 3" id="KW-0145">Chemotaxis</keyword>
<evidence type="ECO:0000256" key="1">
    <source>
        <dbReference type="ARBA" id="ARBA00022500"/>
    </source>
</evidence>
<gene>
    <name evidence="3" type="primary">cheD</name>
    <name evidence="4" type="ORF">EV678_2819</name>
</gene>
<accession>A0ABY0ILP0</accession>
<name>A0ABY0ILP0_9RHOO</name>
<dbReference type="InterPro" id="IPR038592">
    <property type="entry name" value="CheD-like_sf"/>
</dbReference>
<comment type="catalytic activity">
    <reaction evidence="3">
        <text>L-glutaminyl-[protein] + H2O = L-glutamyl-[protein] + NH4(+)</text>
        <dbReference type="Rhea" id="RHEA:16441"/>
        <dbReference type="Rhea" id="RHEA-COMP:10207"/>
        <dbReference type="Rhea" id="RHEA-COMP:10208"/>
        <dbReference type="ChEBI" id="CHEBI:15377"/>
        <dbReference type="ChEBI" id="CHEBI:28938"/>
        <dbReference type="ChEBI" id="CHEBI:29973"/>
        <dbReference type="ChEBI" id="CHEBI:30011"/>
        <dbReference type="EC" id="3.5.1.44"/>
    </reaction>
</comment>
<dbReference type="PANTHER" id="PTHR35147">
    <property type="entry name" value="CHEMORECEPTOR GLUTAMINE DEAMIDASE CHED-RELATED"/>
    <property type="match status" value="1"/>
</dbReference>
<dbReference type="SUPFAM" id="SSF64438">
    <property type="entry name" value="CNF1/YfiH-like putative cysteine hydrolases"/>
    <property type="match status" value="1"/>
</dbReference>
<proteinExistence type="inferred from homology"/>
<evidence type="ECO:0000256" key="2">
    <source>
        <dbReference type="ARBA" id="ARBA00022801"/>
    </source>
</evidence>
<evidence type="ECO:0000313" key="5">
    <source>
        <dbReference type="Proteomes" id="UP000292136"/>
    </source>
</evidence>
<comment type="similarity">
    <text evidence="3">Belongs to the CheD family.</text>
</comment>
<protein>
    <recommendedName>
        <fullName evidence="3">Probable chemoreceptor glutamine deamidase CheD</fullName>
        <ecNumber evidence="3">3.5.1.44</ecNumber>
    </recommendedName>
</protein>
<dbReference type="Gene3D" id="3.30.1330.200">
    <property type="match status" value="1"/>
</dbReference>
<reference evidence="4 5" key="1">
    <citation type="submission" date="2019-02" db="EMBL/GenBank/DDBJ databases">
        <title>Genomic Encyclopedia of Type Strains, Phase IV (KMG-IV): sequencing the most valuable type-strain genomes for metagenomic binning, comparative biology and taxonomic classification.</title>
        <authorList>
            <person name="Goeker M."/>
        </authorList>
    </citation>
    <scope>NUCLEOTIDE SEQUENCE [LARGE SCALE GENOMIC DNA]</scope>
    <source>
        <strain evidence="4 5">DSM 21223</strain>
    </source>
</reference>
<dbReference type="PANTHER" id="PTHR35147:SF2">
    <property type="entry name" value="CHEMORECEPTOR GLUTAMINE DEAMIDASE CHED-RELATED"/>
    <property type="match status" value="1"/>
</dbReference>
<keyword evidence="2 3" id="KW-0378">Hydrolase</keyword>
<evidence type="ECO:0000313" key="4">
    <source>
        <dbReference type="EMBL" id="RZT75635.1"/>
    </source>
</evidence>
<dbReference type="CDD" id="cd16352">
    <property type="entry name" value="CheD"/>
    <property type="match status" value="1"/>
</dbReference>
<dbReference type="Proteomes" id="UP000292136">
    <property type="component" value="Unassembled WGS sequence"/>
</dbReference>
<evidence type="ECO:0000256" key="3">
    <source>
        <dbReference type="HAMAP-Rule" id="MF_01440"/>
    </source>
</evidence>
<dbReference type="InterPro" id="IPR011324">
    <property type="entry name" value="Cytotoxic_necrot_fac-like_cat"/>
</dbReference>
<dbReference type="EC" id="3.5.1.44" evidence="3"/>
<dbReference type="RefSeq" id="WP_130459974.1">
    <property type="nucleotide sequence ID" value="NZ_SHKM01000003.1"/>
</dbReference>
<dbReference type="InterPro" id="IPR005659">
    <property type="entry name" value="Chemorcpt_Glu_NH3ase_CheD"/>
</dbReference>
<dbReference type="HAMAP" id="MF_01440">
    <property type="entry name" value="CheD"/>
    <property type="match status" value="1"/>
</dbReference>